<dbReference type="STRING" id="525898.Sdel_0940"/>
<evidence type="ECO:0000313" key="1">
    <source>
        <dbReference type="EMBL" id="ACZ11970.1"/>
    </source>
</evidence>
<organism evidence="1 2">
    <name type="scientific">Sulfurospirillum deleyianum (strain ATCC 51133 / DSM 6946 / 5175)</name>
    <dbReference type="NCBI Taxonomy" id="525898"/>
    <lineage>
        <taxon>Bacteria</taxon>
        <taxon>Pseudomonadati</taxon>
        <taxon>Campylobacterota</taxon>
        <taxon>Epsilonproteobacteria</taxon>
        <taxon>Campylobacterales</taxon>
        <taxon>Sulfurospirillaceae</taxon>
        <taxon>Sulfurospirillum</taxon>
    </lineage>
</organism>
<reference evidence="2" key="1">
    <citation type="submission" date="2009-11" db="EMBL/GenBank/DDBJ databases">
        <title>The complete genome of Sulfurospirillum deleyianum DSM 6946.</title>
        <authorList>
            <consortium name="US DOE Joint Genome Institute (JGI-PGF)"/>
            <person name="Lucas S."/>
            <person name="Copeland A."/>
            <person name="Lapidus A."/>
            <person name="Glavina del Rio T."/>
            <person name="Dalin E."/>
            <person name="Tice H."/>
            <person name="Bruce D."/>
            <person name="Goodwin L."/>
            <person name="Pitluck S."/>
            <person name="Kyrpides N."/>
            <person name="Mavromatis K."/>
            <person name="Ivanova N."/>
            <person name="Ovchinnikova G."/>
            <person name="Munk A.C."/>
            <person name="Lu M."/>
            <person name="Brettin T."/>
            <person name="Detter J.C."/>
            <person name="Han C."/>
            <person name="Tapia R."/>
            <person name="Larimer F."/>
            <person name="Land M."/>
            <person name="Hauser L."/>
            <person name="Markowitz V."/>
            <person name="Cheng J.F."/>
            <person name="Hugenholtz P."/>
            <person name="Woyke T."/>
            <person name="Wu D."/>
            <person name="Aumann P."/>
            <person name="Schneider S."/>
            <person name="Lang E."/>
            <person name="Spring S."/>
            <person name="Klenk H.P."/>
            <person name="Eisen J.A."/>
        </authorList>
    </citation>
    <scope>NUCLEOTIDE SEQUENCE [LARGE SCALE GENOMIC DNA]</scope>
    <source>
        <strain evidence="2">ATCC 51133 / DSM 6946 / 5175</strain>
    </source>
</reference>
<dbReference type="KEGG" id="sdl:Sdel_0940"/>
<dbReference type="Proteomes" id="UP000002222">
    <property type="component" value="Chromosome"/>
</dbReference>
<keyword evidence="2" id="KW-1185">Reference proteome</keyword>
<dbReference type="AlphaFoldDB" id="D1B1K0"/>
<name>D1B1K0_SULD5</name>
<reference evidence="1 2" key="2">
    <citation type="journal article" date="2010" name="Stand. Genomic Sci.">
        <title>Complete genome sequence of Sulfurospirillum deleyianum type strain (5175).</title>
        <authorList>
            <person name="Sikorski J."/>
            <person name="Lapidus A."/>
            <person name="Copeland A."/>
            <person name="Glavina Del Rio T."/>
            <person name="Nolan M."/>
            <person name="Lucas S."/>
            <person name="Chen F."/>
            <person name="Tice H."/>
            <person name="Cheng J.F."/>
            <person name="Saunders E."/>
            <person name="Bruce D."/>
            <person name="Goodwin L."/>
            <person name="Pitluck S."/>
            <person name="Ovchinnikova G."/>
            <person name="Pati A."/>
            <person name="Ivanova N."/>
            <person name="Mavromatis K."/>
            <person name="Chen A."/>
            <person name="Palaniappan K."/>
            <person name="Chain P."/>
            <person name="Land M."/>
            <person name="Hauser L."/>
            <person name="Chang Y.J."/>
            <person name="Jeffries C.D."/>
            <person name="Brettin T."/>
            <person name="Detter J.C."/>
            <person name="Han C."/>
            <person name="Rohde M."/>
            <person name="Lang E."/>
            <person name="Spring S."/>
            <person name="Goker M."/>
            <person name="Bristow J."/>
            <person name="Eisen J.A."/>
            <person name="Markowitz V."/>
            <person name="Hugenholtz P."/>
            <person name="Kyrpides N.C."/>
            <person name="Klenk H.P."/>
        </authorList>
    </citation>
    <scope>NUCLEOTIDE SEQUENCE [LARGE SCALE GENOMIC DNA]</scope>
    <source>
        <strain evidence="2">ATCC 51133 / DSM 6946 / 5175</strain>
    </source>
</reference>
<evidence type="ECO:0000313" key="2">
    <source>
        <dbReference type="Proteomes" id="UP000002222"/>
    </source>
</evidence>
<dbReference type="RefSeq" id="WP_012856732.1">
    <property type="nucleotide sequence ID" value="NC_013512.1"/>
</dbReference>
<dbReference type="OrthoDB" id="5339397at2"/>
<proteinExistence type="predicted"/>
<protein>
    <submittedName>
        <fullName evidence="1">Uncharacterized protein</fullName>
    </submittedName>
</protein>
<accession>D1B1K0</accession>
<gene>
    <name evidence="1" type="ordered locus">Sdel_0940</name>
</gene>
<dbReference type="EMBL" id="CP001816">
    <property type="protein sequence ID" value="ACZ11970.1"/>
    <property type="molecule type" value="Genomic_DNA"/>
</dbReference>
<dbReference type="HOGENOM" id="CLU_1531767_0_0_7"/>
<sequence length="175" mass="20574">MSGVVIPIVHDLYLVADKIEILENRIVPISISDSGKILKAQLFEKSRDHFIIKSMFWDHTRLVSGVYIYHLHEIFIAFVHNRLRSKQEYFIFNKKYGYGVKLYFGKSKEPDLHMEVYDKQTNSFVLVQSFSKLECCIIVREINNYLHKGEIKEEFLEGNVKCNYSGKSFTLRTPE</sequence>